<dbReference type="AlphaFoldDB" id="A0A7S4EGB1"/>
<organism evidence="1">
    <name type="scientific">Pseudo-nitzschia australis</name>
    <dbReference type="NCBI Taxonomy" id="44445"/>
    <lineage>
        <taxon>Eukaryota</taxon>
        <taxon>Sar</taxon>
        <taxon>Stramenopiles</taxon>
        <taxon>Ochrophyta</taxon>
        <taxon>Bacillariophyta</taxon>
        <taxon>Bacillariophyceae</taxon>
        <taxon>Bacillariophycidae</taxon>
        <taxon>Bacillariales</taxon>
        <taxon>Bacillariaceae</taxon>
        <taxon>Pseudo-nitzschia</taxon>
    </lineage>
</organism>
<protein>
    <recommendedName>
        <fullName evidence="2">W2 domain-containing protein</fullName>
    </recommendedName>
</protein>
<name>A0A7S4EGB1_9STRA</name>
<evidence type="ECO:0000313" key="1">
    <source>
        <dbReference type="EMBL" id="CAE0710626.1"/>
    </source>
</evidence>
<proteinExistence type="predicted"/>
<evidence type="ECO:0008006" key="2">
    <source>
        <dbReference type="Google" id="ProtNLM"/>
    </source>
</evidence>
<dbReference type="EMBL" id="HBIX01004263">
    <property type="protein sequence ID" value="CAE0710626.1"/>
    <property type="molecule type" value="Transcribed_RNA"/>
</dbReference>
<gene>
    <name evidence="1" type="ORF">PAUS00366_LOCUS3353</name>
</gene>
<accession>A0A7S4EGB1</accession>
<sequence>MATNVDPTKTPDEIIEDIEAAEENGDIDQILAYLEIGSSKDHRGNGEEDEHYAWTEVTEEALDAFYRLVKAGTDPVGASTALAYLTKIFASLEAWKEEEAIAEVALGCIVSVASKADKTEAGAGEATATEINLQLQLVLDVMKEFDNEATIQEQACLAIEGLALWNEDWKATFRESEGIGDELKAAREERITNERNKAYPVRAAKALGIELEGP</sequence>
<reference evidence="1" key="1">
    <citation type="submission" date="2021-01" db="EMBL/GenBank/DDBJ databases">
        <authorList>
            <person name="Corre E."/>
            <person name="Pelletier E."/>
            <person name="Niang G."/>
            <person name="Scheremetjew M."/>
            <person name="Finn R."/>
            <person name="Kale V."/>
            <person name="Holt S."/>
            <person name="Cochrane G."/>
            <person name="Meng A."/>
            <person name="Brown T."/>
            <person name="Cohen L."/>
        </authorList>
    </citation>
    <scope>NUCLEOTIDE SEQUENCE</scope>
    <source>
        <strain evidence="1">10249 10 AB</strain>
    </source>
</reference>